<evidence type="ECO:0000259" key="5">
    <source>
        <dbReference type="SMART" id="SM00941"/>
    </source>
</evidence>
<dbReference type="InterPro" id="IPR000053">
    <property type="entry name" value="Thymidine/pyrmidine_PPase"/>
</dbReference>
<comment type="catalytic activity">
    <reaction evidence="3 4">
        <text>thymidine + phosphate = 2-deoxy-alpha-D-ribose 1-phosphate + thymine</text>
        <dbReference type="Rhea" id="RHEA:16037"/>
        <dbReference type="ChEBI" id="CHEBI:17748"/>
        <dbReference type="ChEBI" id="CHEBI:17821"/>
        <dbReference type="ChEBI" id="CHEBI:43474"/>
        <dbReference type="ChEBI" id="CHEBI:57259"/>
        <dbReference type="EC" id="2.4.2.4"/>
    </reaction>
</comment>
<dbReference type="Pfam" id="PF00591">
    <property type="entry name" value="Glycos_transf_3"/>
    <property type="match status" value="1"/>
</dbReference>
<dbReference type="InterPro" id="IPR035902">
    <property type="entry name" value="Nuc_phospho_transferase"/>
</dbReference>
<evidence type="ECO:0000313" key="6">
    <source>
        <dbReference type="EMBL" id="MBE7939657.1"/>
    </source>
</evidence>
<dbReference type="Gene3D" id="3.90.1170.30">
    <property type="entry name" value="Pyrimidine nucleoside phosphorylase-like, C-terminal domain"/>
    <property type="match status" value="1"/>
</dbReference>
<dbReference type="NCBIfam" id="NF003338">
    <property type="entry name" value="PRK04350.1"/>
    <property type="match status" value="1"/>
</dbReference>
<dbReference type="Pfam" id="PF02885">
    <property type="entry name" value="Glycos_trans_3N"/>
    <property type="match status" value="1"/>
</dbReference>
<evidence type="ECO:0000256" key="4">
    <source>
        <dbReference type="HAMAP-Rule" id="MF_00703"/>
    </source>
</evidence>
<dbReference type="Gene3D" id="1.20.970.50">
    <property type="match status" value="1"/>
</dbReference>
<dbReference type="SUPFAM" id="SSF47648">
    <property type="entry name" value="Nucleoside phosphorylase/phosphoribosyltransferase N-terminal domain"/>
    <property type="match status" value="1"/>
</dbReference>
<keyword evidence="1 4" id="KW-0328">Glycosyltransferase</keyword>
<organism evidence="6 7">
    <name type="scientific">Ramlibacter aquaticus</name>
    <dbReference type="NCBI Taxonomy" id="2780094"/>
    <lineage>
        <taxon>Bacteria</taxon>
        <taxon>Pseudomonadati</taxon>
        <taxon>Pseudomonadota</taxon>
        <taxon>Betaproteobacteria</taxon>
        <taxon>Burkholderiales</taxon>
        <taxon>Comamonadaceae</taxon>
        <taxon>Ramlibacter</taxon>
    </lineage>
</organism>
<comment type="caution">
    <text evidence="6">The sequence shown here is derived from an EMBL/GenBank/DDBJ whole genome shotgun (WGS) entry which is preliminary data.</text>
</comment>
<dbReference type="SUPFAM" id="SSF52418">
    <property type="entry name" value="Nucleoside phosphorylase/phosphoribosyltransferase catalytic domain"/>
    <property type="match status" value="1"/>
</dbReference>
<comment type="similarity">
    <text evidence="4">Belongs to the thymidine/pyrimidine-nucleoside phosphorylase family. Type 2 subfamily.</text>
</comment>
<reference evidence="6 7" key="1">
    <citation type="submission" date="2020-10" db="EMBL/GenBank/DDBJ databases">
        <title>Draft genome of Ramlibacter aquaticus LMG 30558.</title>
        <authorList>
            <person name="Props R."/>
        </authorList>
    </citation>
    <scope>NUCLEOTIDE SEQUENCE [LARGE SCALE GENOMIC DNA]</scope>
    <source>
        <strain evidence="6 7">LMG 30558</strain>
    </source>
</reference>
<dbReference type="InterPro" id="IPR017872">
    <property type="entry name" value="Pyrmidine_PPase_CS"/>
</dbReference>
<dbReference type="SMART" id="SM00941">
    <property type="entry name" value="PYNP_C"/>
    <property type="match status" value="1"/>
</dbReference>
<dbReference type="PANTHER" id="PTHR10515:SF0">
    <property type="entry name" value="THYMIDINE PHOSPHORYLASE"/>
    <property type="match status" value="1"/>
</dbReference>
<accession>A0ABR9SBC3</accession>
<evidence type="ECO:0000256" key="2">
    <source>
        <dbReference type="ARBA" id="ARBA00022679"/>
    </source>
</evidence>
<dbReference type="InterPro" id="IPR013466">
    <property type="entry name" value="Thymidine/AMP_Pase"/>
</dbReference>
<dbReference type="PANTHER" id="PTHR10515">
    <property type="entry name" value="THYMIDINE PHOSPHORYLASE"/>
    <property type="match status" value="1"/>
</dbReference>
<evidence type="ECO:0000313" key="7">
    <source>
        <dbReference type="Proteomes" id="UP000715965"/>
    </source>
</evidence>
<dbReference type="RefSeq" id="WP_193779206.1">
    <property type="nucleotide sequence ID" value="NZ_JADDOJ010000008.1"/>
</dbReference>
<dbReference type="EMBL" id="JADDOJ010000008">
    <property type="protein sequence ID" value="MBE7939657.1"/>
    <property type="molecule type" value="Genomic_DNA"/>
</dbReference>
<evidence type="ECO:0000256" key="3">
    <source>
        <dbReference type="ARBA" id="ARBA00048550"/>
    </source>
</evidence>
<dbReference type="InterPro" id="IPR028579">
    <property type="entry name" value="Thym_Pase_Put"/>
</dbReference>
<dbReference type="InterPro" id="IPR036320">
    <property type="entry name" value="Glycosyl_Trfase_fam3_N_dom_sf"/>
</dbReference>
<dbReference type="SUPFAM" id="SSF54680">
    <property type="entry name" value="Pyrimidine nucleoside phosphorylase C-terminal domain"/>
    <property type="match status" value="1"/>
</dbReference>
<name>A0ABR9SBC3_9BURK</name>
<dbReference type="Pfam" id="PF07831">
    <property type="entry name" value="PYNP_C"/>
    <property type="match status" value="1"/>
</dbReference>
<protein>
    <recommendedName>
        <fullName evidence="4">Putative thymidine phosphorylase</fullName>
        <ecNumber evidence="4">2.4.2.4</ecNumber>
    </recommendedName>
    <alternativeName>
        <fullName evidence="4">TdRPase</fullName>
    </alternativeName>
</protein>
<dbReference type="NCBIfam" id="TIGR02645">
    <property type="entry name" value="ARCH_P_rylase"/>
    <property type="match status" value="1"/>
</dbReference>
<feature type="domain" description="Pyrimidine nucleoside phosphorylase C-terminal" evidence="5">
    <location>
        <begin position="431"/>
        <end position="498"/>
    </location>
</feature>
<keyword evidence="7" id="KW-1185">Reference proteome</keyword>
<keyword evidence="2 4" id="KW-0808">Transferase</keyword>
<gene>
    <name evidence="6" type="ORF">IM725_03600</name>
</gene>
<proteinExistence type="inferred from homology"/>
<evidence type="ECO:0000256" key="1">
    <source>
        <dbReference type="ARBA" id="ARBA00022676"/>
    </source>
</evidence>
<dbReference type="InterPro" id="IPR017459">
    <property type="entry name" value="Glycosyl_Trfase_fam3_N_dom"/>
</dbReference>
<sequence>MDAEGPVNRMRLRRMGIDTYQEPVLYMRRDCHVCHAEGFEAQSRVEVALNGHHIVATLNVVDVDFLPESEAGLSDAAWRLLGAQPGDVATLRHPPPLESLGHVRAKVYGRRFTPSSLRAVIEDVAAGHYSDLQLAAFVTACAGRLDPGETEALTRAMVDVGERMDWGPGLVMDKHCVGGLPGNRTSMLIVPIVAACGLRMPKTSSRAITSPSGTADTMETVTQVDLDMARMRQVVERTGGCIAWGGAVRLSPADDILIRVERPLDLDSEGQLVASILSKKAAAGATHVLIDMPVGPTAKVRSAEAAAKLSALLGGVAHKLGLQLRITQTDGSAPVGRGIGPALEARDVLSVLRCQPDAPADLAERSLLLAGQLLELGGAAAPGAGMDLAAQVLADGRALQKFGEICEAQGGFREPERARYTQPVLALRSGNVVGVDNRRLSRIAKLAGAPKAACAGIDLHIRPGEFVERGQPLYTLHAASPGTLAYAVDYAHAQPGTVQVAEDE</sequence>
<dbReference type="Gene3D" id="3.40.1030.10">
    <property type="entry name" value="Nucleoside phosphorylase/phosphoribosyltransferase catalytic domain"/>
    <property type="match status" value="1"/>
</dbReference>
<dbReference type="HAMAP" id="MF_00703">
    <property type="entry name" value="Thymid_phosp_2"/>
    <property type="match status" value="1"/>
</dbReference>
<dbReference type="PROSITE" id="PS00647">
    <property type="entry name" value="THYMID_PHOSPHORYLASE"/>
    <property type="match status" value="1"/>
</dbReference>
<dbReference type="InterPro" id="IPR036566">
    <property type="entry name" value="PYNP-like_C_sf"/>
</dbReference>
<dbReference type="InterPro" id="IPR000312">
    <property type="entry name" value="Glycosyl_Trfase_fam3"/>
</dbReference>
<dbReference type="EC" id="2.4.2.4" evidence="4"/>
<dbReference type="Proteomes" id="UP000715965">
    <property type="component" value="Unassembled WGS sequence"/>
</dbReference>
<dbReference type="InterPro" id="IPR013102">
    <property type="entry name" value="PYNP_C"/>
</dbReference>